<accession>A0A6A5B5Q0</accession>
<evidence type="ECO:0000256" key="2">
    <source>
        <dbReference type="ARBA" id="ARBA00022692"/>
    </source>
</evidence>
<dbReference type="GO" id="GO:0006816">
    <property type="term" value="P:calcium ion transport"/>
    <property type="evidence" value="ECO:0007669"/>
    <property type="project" value="InterPro"/>
</dbReference>
<dbReference type="Pfam" id="PF00520">
    <property type="entry name" value="Ion_trans"/>
    <property type="match status" value="2"/>
</dbReference>
<keyword evidence="4 6" id="KW-0472">Membrane</keyword>
<feature type="transmembrane region" description="Helical" evidence="6">
    <location>
        <begin position="693"/>
        <end position="714"/>
    </location>
</feature>
<feature type="transmembrane region" description="Helical" evidence="6">
    <location>
        <begin position="767"/>
        <end position="786"/>
    </location>
</feature>
<dbReference type="GO" id="GO:0005216">
    <property type="term" value="F:monoatomic ion channel activity"/>
    <property type="evidence" value="ECO:0007669"/>
    <property type="project" value="InterPro"/>
</dbReference>
<feature type="transmembrane region" description="Helical" evidence="6">
    <location>
        <begin position="1134"/>
        <end position="1154"/>
    </location>
</feature>
<dbReference type="VEuPathDB" id="AmoebaDB:FDP41_007005"/>
<dbReference type="InterPro" id="IPR015925">
    <property type="entry name" value="Ryanodine_IP3_receptor"/>
</dbReference>
<feature type="domain" description="Ion transport" evidence="7">
    <location>
        <begin position="578"/>
        <end position="796"/>
    </location>
</feature>
<reference evidence="9 10" key="1">
    <citation type="journal article" date="2019" name="Sci. Rep.">
        <title>Nanopore sequencing improves the draft genome of the human pathogenic amoeba Naegleria fowleri.</title>
        <authorList>
            <person name="Liechti N."/>
            <person name="Schurch N."/>
            <person name="Bruggmann R."/>
            <person name="Wittwer M."/>
        </authorList>
    </citation>
    <scope>NUCLEOTIDE SEQUENCE [LARGE SCALE GENOMIC DNA]</scope>
    <source>
        <strain evidence="9 10">ATCC 30894</strain>
    </source>
</reference>
<feature type="transmembrane region" description="Helical" evidence="6">
    <location>
        <begin position="1306"/>
        <end position="1329"/>
    </location>
</feature>
<feature type="region of interest" description="Disordered" evidence="5">
    <location>
        <begin position="78"/>
        <end position="123"/>
    </location>
</feature>
<dbReference type="VEuPathDB" id="AmoebaDB:NfTy_076160"/>
<dbReference type="InterPro" id="IPR013662">
    <property type="entry name" value="RIH_assoc-dom"/>
</dbReference>
<sequence>MELLTSPNPLIVKSALELGILILRHGYGVIQKEFYRILTETDTSFFFISIRDRLRLAKKEIKEKKNYLKKRKEKEYALHKERQRKEMSKVRVNVVDNNDPHGMDATKNPSSSNNTSEADQEEGNEEFIEVGHVELLLEFLRLLCEGHNLEMQTILLHQPNNSFNVNIIHESMEYLVALEKKIDFDNIQIAIQAFRTFTEFVQGPATVIQQTLGTSPRFYSRLVNEILSKTYEDGNLLKQQEVILKKEVVLTLTSLLEGSNTQNLLEIMRNSLNLEELEQLLLFTARFLRSLQSESHHDRATDEVDEVVQRLRKDFDTHFLYEATRDKLNPVVAEDYISAVFPMIRDAYEELGMQIFFLMNIFKDAEREQLRILSRNTFLEEHKTLKVTNFLNLHQDLLSIFSEHTGSIEVLRNNNIETVYFPIPRICENLMDKARHDYVHSLPIMTPEEKVRQLYNDTFKLATRDTSSYFSLLDENSSLIPSINDIRRNLAPKSKRKKFVPHSAHSNETSASWEFIAHFWEYLRLSSFIFCVVINIVLLGTYKRLYSVDTMSGIPVPGDSNFDVLNAPKYPSPRTLAGDIVLTIVGAIQLIITATLSVTYVKYFVTLEVKKRFKLKKRETWDSIPRNRHFYWKFFLYILRDTQLWFFVIYFMLSMMGLLISPLVYSIQLFEIVFRFKSLTDVLNAVISNGKKLFFAGMLLLIAMFFFGLLYFTWYSYDFITTTTNLNTCDTVLACFVTTFDYGFRTAASWENIYAPDPGVGRAILDLSFTLIVIVFLTNVVFGTILDSFQQLRKAREERKKEITEKCFVCALEKSKFDTKANEGITFEKHIKEEHYFLLEGSNTQNLLEIMRNSLNLEELEQLLLFTARFLRSLQSESHHDRATDEVDEVVQRLRKDFDTHFLYEATRDKLNPVVAEDYISAVFPMIRDAYEELGMQIFFLMNIFKDAEREQLRILSRNTFLEEHKTLKVTNFLNLHQDLLSIFSEHTGSIEVLRNNNIETVYFPIPRICENLMDKARHDYVHSLPIMTPEEKVRQLYNDTFKKSLFGMKDKIEEIVNLDVISHHRSSHSSELATRDTSSYFSLLDENSSLIPSINDIRRNLAPKSKRKKFVPHSAHSNETSASWEFIAHFWEYLRLSSFIFCVVINIVLLGTYKRLYSVDTMSGIPVPGDSNFDVLNAPKYPSPRTLAGDIVLTIVGAIQLIITATLSVTYVKYFVTLEVKKRFKLKKRETWDSIPRNRHFYWKFFLYILRDTQLWFFVIYFMLSMMGLLISPLVYSIQLFEIVFRFKSLTDVLNAVISNGKKLFFAGMLLLIAMFFFGLLYFTWYSYDFITTTTNLNTCDTVLACFVTTFDYGFRTAASWENIYAPDPGVGRAILDLSFTLIVIVFLTNVVFGTILDSFQQLRKAREERKKEITEKCFVCALEKSKFDTKANEGITFEKHIKEEHYLWNYVYFLIYLYEKPETEYTGTESYIFQKCEDNDDVTSFFPIFRSKTIEESEENHHLSASQQAPFKENH</sequence>
<keyword evidence="10" id="KW-1185">Reference proteome</keyword>
<dbReference type="GeneID" id="68114223"/>
<dbReference type="GO" id="GO:0016020">
    <property type="term" value="C:membrane"/>
    <property type="evidence" value="ECO:0007669"/>
    <property type="project" value="UniProtKB-SubCell"/>
</dbReference>
<dbReference type="Pfam" id="PF08454">
    <property type="entry name" value="RIH_assoc"/>
    <property type="match status" value="1"/>
</dbReference>
<gene>
    <name evidence="9" type="ORF">FDP41_007005</name>
</gene>
<evidence type="ECO:0000259" key="8">
    <source>
        <dbReference type="Pfam" id="PF08454"/>
    </source>
</evidence>
<evidence type="ECO:0000256" key="3">
    <source>
        <dbReference type="ARBA" id="ARBA00022989"/>
    </source>
</evidence>
<protein>
    <recommendedName>
        <fullName evidence="11">Ion transport domain-containing protein</fullName>
    </recommendedName>
</protein>
<keyword evidence="2 6" id="KW-0812">Transmembrane</keyword>
<evidence type="ECO:0000256" key="6">
    <source>
        <dbReference type="SAM" id="Phobius"/>
    </source>
</evidence>
<evidence type="ECO:0000256" key="1">
    <source>
        <dbReference type="ARBA" id="ARBA00004141"/>
    </source>
</evidence>
<feature type="compositionally biased region" description="Polar residues" evidence="5">
    <location>
        <begin position="107"/>
        <end position="117"/>
    </location>
</feature>
<feature type="domain" description="Ion transport" evidence="7">
    <location>
        <begin position="1190"/>
        <end position="1408"/>
    </location>
</feature>
<evidence type="ECO:0000256" key="4">
    <source>
        <dbReference type="ARBA" id="ARBA00023136"/>
    </source>
</evidence>
<comment type="subcellular location">
    <subcellularLocation>
        <location evidence="1">Membrane</location>
        <topology evidence="1">Multi-pass membrane protein</topology>
    </subcellularLocation>
</comment>
<dbReference type="Gene3D" id="1.10.287.70">
    <property type="match status" value="2"/>
</dbReference>
<feature type="transmembrane region" description="Helical" evidence="6">
    <location>
        <begin position="1192"/>
        <end position="1221"/>
    </location>
</feature>
<feature type="transmembrane region" description="Helical" evidence="6">
    <location>
        <begin position="580"/>
        <end position="601"/>
    </location>
</feature>
<feature type="transmembrane region" description="Helical" evidence="6">
    <location>
        <begin position="522"/>
        <end position="542"/>
    </location>
</feature>
<evidence type="ECO:0000313" key="10">
    <source>
        <dbReference type="Proteomes" id="UP000444721"/>
    </source>
</evidence>
<proteinExistence type="predicted"/>
<feature type="compositionally biased region" description="Basic and acidic residues" evidence="5">
    <location>
        <begin position="78"/>
        <end position="89"/>
    </location>
</feature>
<feature type="transmembrane region" description="Helical" evidence="6">
    <location>
        <begin position="1379"/>
        <end position="1398"/>
    </location>
</feature>
<name>A0A6A5B5Q0_NAEFO</name>
<evidence type="ECO:0000313" key="9">
    <source>
        <dbReference type="EMBL" id="KAF0973973.1"/>
    </source>
</evidence>
<dbReference type="Proteomes" id="UP000444721">
    <property type="component" value="Unassembled WGS sequence"/>
</dbReference>
<dbReference type="PANTHER" id="PTHR13715:SF99">
    <property type="entry name" value="INOSITOL 1,4,5-TRISPHOSPHATE RECEPTOR-LIKE PROTEIN A"/>
    <property type="match status" value="1"/>
</dbReference>
<evidence type="ECO:0000259" key="7">
    <source>
        <dbReference type="Pfam" id="PF00520"/>
    </source>
</evidence>
<evidence type="ECO:0008006" key="11">
    <source>
        <dbReference type="Google" id="ProtNLM"/>
    </source>
</evidence>
<dbReference type="RefSeq" id="XP_044558686.1">
    <property type="nucleotide sequence ID" value="XM_044710703.1"/>
</dbReference>
<dbReference type="VEuPathDB" id="AmoebaDB:NF0103380"/>
<dbReference type="InterPro" id="IPR005821">
    <property type="entry name" value="Ion_trans_dom"/>
</dbReference>
<organism evidence="9 10">
    <name type="scientific">Naegleria fowleri</name>
    <name type="common">Brain eating amoeba</name>
    <dbReference type="NCBI Taxonomy" id="5763"/>
    <lineage>
        <taxon>Eukaryota</taxon>
        <taxon>Discoba</taxon>
        <taxon>Heterolobosea</taxon>
        <taxon>Tetramitia</taxon>
        <taxon>Eutetramitia</taxon>
        <taxon>Vahlkampfiidae</taxon>
        <taxon>Naegleria</taxon>
    </lineage>
</organism>
<feature type="transmembrane region" description="Helical" evidence="6">
    <location>
        <begin position="644"/>
        <end position="667"/>
    </location>
</feature>
<dbReference type="PANTHER" id="PTHR13715">
    <property type="entry name" value="RYANODINE RECEPTOR AND IP3 RECEPTOR"/>
    <property type="match status" value="1"/>
</dbReference>
<evidence type="ECO:0000256" key="5">
    <source>
        <dbReference type="SAM" id="MobiDB-lite"/>
    </source>
</evidence>
<feature type="domain" description="RyR/IP3R Homology associated" evidence="8">
    <location>
        <begin position="132"/>
        <end position="219"/>
    </location>
</feature>
<comment type="caution">
    <text evidence="9">The sequence shown here is derived from an EMBL/GenBank/DDBJ whole genome shotgun (WGS) entry which is preliminary data.</text>
</comment>
<keyword evidence="3 6" id="KW-1133">Transmembrane helix</keyword>
<dbReference type="EMBL" id="VFQX01000056">
    <property type="protein sequence ID" value="KAF0973973.1"/>
    <property type="molecule type" value="Genomic_DNA"/>
</dbReference>